<accession>A0A2W5NCB6</accession>
<sequence length="178" mass="19380">MNFQAIGATRMEKIYGKAADIYFLVATTFLLLIAILLLLGAAWELVTAVLEGNLLGMLEAVGLVIIGFAIVETSRFIAEEEILREKELRSAVESRRSLTKFVTIIVIAASLEALVMIFETSRTDVTHSIYPAALFAVVMLTLVSLGAFQWLSSRIAPDPAESEADVDADESPTSDKPE</sequence>
<feature type="transmembrane region" description="Helical" evidence="2">
    <location>
        <begin position="21"/>
        <end position="43"/>
    </location>
</feature>
<dbReference type="EMBL" id="QFPW01000005">
    <property type="protein sequence ID" value="PZQ50148.1"/>
    <property type="molecule type" value="Genomic_DNA"/>
</dbReference>
<feature type="transmembrane region" description="Helical" evidence="2">
    <location>
        <begin position="55"/>
        <end position="77"/>
    </location>
</feature>
<evidence type="ECO:0008006" key="5">
    <source>
        <dbReference type="Google" id="ProtNLM"/>
    </source>
</evidence>
<feature type="compositionally biased region" description="Acidic residues" evidence="1">
    <location>
        <begin position="160"/>
        <end position="172"/>
    </location>
</feature>
<feature type="region of interest" description="Disordered" evidence="1">
    <location>
        <begin position="157"/>
        <end position="178"/>
    </location>
</feature>
<proteinExistence type="predicted"/>
<organism evidence="3 4">
    <name type="scientific">Rhodovulum sulfidophilum</name>
    <name type="common">Rhodobacter sulfidophilus</name>
    <dbReference type="NCBI Taxonomy" id="35806"/>
    <lineage>
        <taxon>Bacteria</taxon>
        <taxon>Pseudomonadati</taxon>
        <taxon>Pseudomonadota</taxon>
        <taxon>Alphaproteobacteria</taxon>
        <taxon>Rhodobacterales</taxon>
        <taxon>Paracoccaceae</taxon>
        <taxon>Rhodovulum</taxon>
    </lineage>
</organism>
<feature type="transmembrane region" description="Helical" evidence="2">
    <location>
        <begin position="129"/>
        <end position="148"/>
    </location>
</feature>
<gene>
    <name evidence="3" type="ORF">DI556_08760</name>
</gene>
<protein>
    <recommendedName>
        <fullName evidence="5">GNAT family acetyltransferase</fullName>
    </recommendedName>
</protein>
<reference evidence="3 4" key="1">
    <citation type="submission" date="2017-08" db="EMBL/GenBank/DDBJ databases">
        <title>Infants hospitalized years apart are colonized by the same room-sourced microbial strains.</title>
        <authorList>
            <person name="Brooks B."/>
            <person name="Olm M.R."/>
            <person name="Firek B.A."/>
            <person name="Baker R."/>
            <person name="Thomas B.C."/>
            <person name="Morowitz M.J."/>
            <person name="Banfield J.F."/>
        </authorList>
    </citation>
    <scope>NUCLEOTIDE SEQUENCE [LARGE SCALE GENOMIC DNA]</scope>
    <source>
        <strain evidence="3">S2_005_002_R2_34</strain>
    </source>
</reference>
<name>A0A2W5NCB6_RHOSU</name>
<evidence type="ECO:0000313" key="3">
    <source>
        <dbReference type="EMBL" id="PZQ50148.1"/>
    </source>
</evidence>
<evidence type="ECO:0000256" key="2">
    <source>
        <dbReference type="SAM" id="Phobius"/>
    </source>
</evidence>
<keyword evidence="2" id="KW-0472">Membrane</keyword>
<evidence type="ECO:0000313" key="4">
    <source>
        <dbReference type="Proteomes" id="UP000249185"/>
    </source>
</evidence>
<dbReference type="AlphaFoldDB" id="A0A2W5NCB6"/>
<keyword evidence="2" id="KW-1133">Transmembrane helix</keyword>
<feature type="transmembrane region" description="Helical" evidence="2">
    <location>
        <begin position="98"/>
        <end position="117"/>
    </location>
</feature>
<dbReference type="Proteomes" id="UP000249185">
    <property type="component" value="Unassembled WGS sequence"/>
</dbReference>
<comment type="caution">
    <text evidence="3">The sequence shown here is derived from an EMBL/GenBank/DDBJ whole genome shotgun (WGS) entry which is preliminary data.</text>
</comment>
<keyword evidence="2" id="KW-0812">Transmembrane</keyword>
<evidence type="ECO:0000256" key="1">
    <source>
        <dbReference type="SAM" id="MobiDB-lite"/>
    </source>
</evidence>